<sequence>MSSFTSGAPDNLGSIDFNKSTNQSRPSSNIPKAHNSSFDEPFHSSGSSKAHMNASSGSGTVSTQSGSQSPRAATGASRDVSTDPESQYSLGFHQTIATQRLSSSPARNSESPPPLPARKPRRTNAGTQVPNLWPTLSVQTEAAEDLSQGWIPPSAQVPKRPRLVEELYQGISDSQDIIIPPTADVKGRDELFEEMAKEYHALSIKHINLQRQAAAHQVRINELYDMVLRHEEVIEKLQKKRDEKRGMGKMVKGDW</sequence>
<feature type="compositionally biased region" description="Polar residues" evidence="1">
    <location>
        <begin position="95"/>
        <end position="110"/>
    </location>
</feature>
<organism evidence="2 3">
    <name type="scientific">Pyronema omphalodes (strain CBS 100304)</name>
    <name type="common">Pyronema confluens</name>
    <dbReference type="NCBI Taxonomy" id="1076935"/>
    <lineage>
        <taxon>Eukaryota</taxon>
        <taxon>Fungi</taxon>
        <taxon>Dikarya</taxon>
        <taxon>Ascomycota</taxon>
        <taxon>Pezizomycotina</taxon>
        <taxon>Pezizomycetes</taxon>
        <taxon>Pezizales</taxon>
        <taxon>Pyronemataceae</taxon>
        <taxon>Pyronema</taxon>
    </lineage>
</organism>
<accession>U4L8D6</accession>
<dbReference type="AlphaFoldDB" id="U4L8D6"/>
<feature type="compositionally biased region" description="Polar residues" evidence="1">
    <location>
        <begin position="17"/>
        <end position="54"/>
    </location>
</feature>
<proteinExistence type="predicted"/>
<protein>
    <submittedName>
        <fullName evidence="2">Uncharacterized protein</fullName>
    </submittedName>
</protein>
<dbReference type="OrthoDB" id="10388101at2759"/>
<keyword evidence="3" id="KW-1185">Reference proteome</keyword>
<feature type="compositionally biased region" description="Low complexity" evidence="1">
    <location>
        <begin position="55"/>
        <end position="69"/>
    </location>
</feature>
<dbReference type="Proteomes" id="UP000018144">
    <property type="component" value="Unassembled WGS sequence"/>
</dbReference>
<name>U4L8D6_PYROM</name>
<evidence type="ECO:0000313" key="2">
    <source>
        <dbReference type="EMBL" id="CCX06409.1"/>
    </source>
</evidence>
<feature type="region of interest" description="Disordered" evidence="1">
    <location>
        <begin position="1"/>
        <end position="132"/>
    </location>
</feature>
<gene>
    <name evidence="2" type="ORF">PCON_05996</name>
</gene>
<evidence type="ECO:0000256" key="1">
    <source>
        <dbReference type="SAM" id="MobiDB-lite"/>
    </source>
</evidence>
<evidence type="ECO:0000313" key="3">
    <source>
        <dbReference type="Proteomes" id="UP000018144"/>
    </source>
</evidence>
<reference evidence="2 3" key="1">
    <citation type="journal article" date="2013" name="PLoS Genet.">
        <title>The genome and development-dependent transcriptomes of Pyronema confluens: a window into fungal evolution.</title>
        <authorList>
            <person name="Traeger S."/>
            <person name="Altegoer F."/>
            <person name="Freitag M."/>
            <person name="Gabaldon T."/>
            <person name="Kempken F."/>
            <person name="Kumar A."/>
            <person name="Marcet-Houben M."/>
            <person name="Poggeler S."/>
            <person name="Stajich J.E."/>
            <person name="Nowrousian M."/>
        </authorList>
    </citation>
    <scope>NUCLEOTIDE SEQUENCE [LARGE SCALE GENOMIC DNA]</scope>
    <source>
        <strain evidence="3">CBS 100304</strain>
        <tissue evidence="2">Vegetative mycelium</tissue>
    </source>
</reference>
<dbReference type="EMBL" id="HF935288">
    <property type="protein sequence ID" value="CCX06409.1"/>
    <property type="molecule type" value="Genomic_DNA"/>
</dbReference>